<dbReference type="Proteomes" id="UP000054988">
    <property type="component" value="Unassembled WGS sequence"/>
</dbReference>
<comment type="caution">
    <text evidence="1">The sequence shown here is derived from an EMBL/GenBank/DDBJ whole genome shotgun (WGS) entry which is preliminary data.</text>
</comment>
<sequence>MFSDKKNIVSVYQEEFQASSV</sequence>
<gene>
    <name evidence="1" type="ORF">WG66_18166</name>
</gene>
<dbReference type="AlphaFoldDB" id="A0A0W0EYW3"/>
<proteinExistence type="predicted"/>
<evidence type="ECO:0000313" key="2">
    <source>
        <dbReference type="Proteomes" id="UP000054988"/>
    </source>
</evidence>
<organism evidence="1 2">
    <name type="scientific">Moniliophthora roreri</name>
    <name type="common">Frosty pod rot fungus</name>
    <name type="synonym">Monilia roreri</name>
    <dbReference type="NCBI Taxonomy" id="221103"/>
    <lineage>
        <taxon>Eukaryota</taxon>
        <taxon>Fungi</taxon>
        <taxon>Dikarya</taxon>
        <taxon>Basidiomycota</taxon>
        <taxon>Agaricomycotina</taxon>
        <taxon>Agaricomycetes</taxon>
        <taxon>Agaricomycetidae</taxon>
        <taxon>Agaricales</taxon>
        <taxon>Marasmiineae</taxon>
        <taxon>Marasmiaceae</taxon>
        <taxon>Moniliophthora</taxon>
    </lineage>
</organism>
<accession>A0A0W0EYW3</accession>
<reference evidence="1 2" key="1">
    <citation type="submission" date="2015-12" db="EMBL/GenBank/DDBJ databases">
        <title>Draft genome sequence of Moniliophthora roreri, the causal agent of frosty pod rot of cacao.</title>
        <authorList>
            <person name="Aime M.C."/>
            <person name="Diaz-Valderrama J.R."/>
            <person name="Kijpornyongpan T."/>
            <person name="Phillips-Mora W."/>
        </authorList>
    </citation>
    <scope>NUCLEOTIDE SEQUENCE [LARGE SCALE GENOMIC DNA]</scope>
    <source>
        <strain evidence="1 2">MCA 2952</strain>
    </source>
</reference>
<evidence type="ECO:0000313" key="1">
    <source>
        <dbReference type="EMBL" id="KTB29254.1"/>
    </source>
</evidence>
<name>A0A0W0EYW3_MONRR</name>
<dbReference type="EMBL" id="LATX01002439">
    <property type="protein sequence ID" value="KTB29254.1"/>
    <property type="molecule type" value="Genomic_DNA"/>
</dbReference>
<protein>
    <submittedName>
        <fullName evidence="1">Uncharacterized protein</fullName>
    </submittedName>
</protein>